<reference evidence="1" key="1">
    <citation type="submission" date="2023-04" db="EMBL/GenBank/DDBJ databases">
        <title>Draft Genome sequencing of Naganishia species isolated from polar environments using Oxford Nanopore Technology.</title>
        <authorList>
            <person name="Leo P."/>
            <person name="Venkateswaran K."/>
        </authorList>
    </citation>
    <scope>NUCLEOTIDE SEQUENCE</scope>
    <source>
        <strain evidence="1">MNA-CCFEE 5262</strain>
    </source>
</reference>
<name>A0ACC2WB35_9TREE</name>
<organism evidence="1 2">
    <name type="scientific">Naganishia adeliensis</name>
    <dbReference type="NCBI Taxonomy" id="92952"/>
    <lineage>
        <taxon>Eukaryota</taxon>
        <taxon>Fungi</taxon>
        <taxon>Dikarya</taxon>
        <taxon>Basidiomycota</taxon>
        <taxon>Agaricomycotina</taxon>
        <taxon>Tremellomycetes</taxon>
        <taxon>Filobasidiales</taxon>
        <taxon>Filobasidiaceae</taxon>
        <taxon>Naganishia</taxon>
    </lineage>
</organism>
<keyword evidence="2" id="KW-1185">Reference proteome</keyword>
<comment type="caution">
    <text evidence="1">The sequence shown here is derived from an EMBL/GenBank/DDBJ whole genome shotgun (WGS) entry which is preliminary data.</text>
</comment>
<gene>
    <name evidence="1" type="ORF">QFC20_003491</name>
</gene>
<dbReference type="EMBL" id="JASBWS010000032">
    <property type="protein sequence ID" value="KAJ9108330.1"/>
    <property type="molecule type" value="Genomic_DNA"/>
</dbReference>
<evidence type="ECO:0000313" key="1">
    <source>
        <dbReference type="EMBL" id="KAJ9108330.1"/>
    </source>
</evidence>
<dbReference type="Proteomes" id="UP001230649">
    <property type="component" value="Unassembled WGS sequence"/>
</dbReference>
<sequence>MPSTKSEPYTAGGSSSEADSTVATIDMSPGLERSIRYAPTKLAGGEQRMAIGNANADMLMLIPVLQFPLHALMKEWHK</sequence>
<accession>A0ACC2WB35</accession>
<proteinExistence type="predicted"/>
<protein>
    <submittedName>
        <fullName evidence="1">Uncharacterized protein</fullName>
    </submittedName>
</protein>
<evidence type="ECO:0000313" key="2">
    <source>
        <dbReference type="Proteomes" id="UP001230649"/>
    </source>
</evidence>